<dbReference type="AlphaFoldDB" id="A0A4E0S4I5"/>
<comment type="subunit">
    <text evidence="11">Interacts with Orco. Complexes exist early in the endomembrane system in olfactory sensory neurons (OSNs), coupling these complexes to the conserved ciliary trafficking pathway.</text>
</comment>
<evidence type="ECO:0000256" key="8">
    <source>
        <dbReference type="ARBA" id="ARBA00023224"/>
    </source>
</evidence>
<evidence type="ECO:0000256" key="2">
    <source>
        <dbReference type="ARBA" id="ARBA00022606"/>
    </source>
</evidence>
<dbReference type="Proteomes" id="UP000297026">
    <property type="component" value="Unassembled WGS sequence"/>
</dbReference>
<comment type="function">
    <text evidence="9">Odorant receptor which mediates acceptance or avoidance behavior, depending on its substrates. The odorant receptor repertoire encodes a large collection of odor stimuli that vary widely in identity, intensity, and duration. May form a complex with Orco to form odorant-sensing units, providing sensitive and prolonged odorant signaling and calcium permeability.</text>
</comment>
<evidence type="ECO:0000256" key="12">
    <source>
        <dbReference type="RuleBase" id="RU351113"/>
    </source>
</evidence>
<evidence type="ECO:0000256" key="7">
    <source>
        <dbReference type="ARBA" id="ARBA00023170"/>
    </source>
</evidence>
<reference evidence="13" key="1">
    <citation type="submission" date="2019-02" db="EMBL/GenBank/DDBJ databases">
        <title>Genome of the parasitoid wasp Diachasma alloeum, an emerging model for ecological speciation and transitions to asexual reproduction.</title>
        <authorList>
            <person name="Robertson H.M."/>
            <person name="Walden K.K."/>
            <person name="Tvedte E.S."/>
            <person name="Hood G.R."/>
            <person name="Feder J.L."/>
            <person name="Forbes A.A."/>
            <person name="Logsdon J.M."/>
            <person name="Mcelroy K.E."/>
        </authorList>
    </citation>
    <scope>NUCLEOTIDE SEQUENCE [LARGE SCALE GENOMIC DNA]</scope>
    <source>
        <strain evidence="13">Michigan</strain>
    </source>
</reference>
<dbReference type="Pfam" id="PF02949">
    <property type="entry name" value="7tm_6"/>
    <property type="match status" value="1"/>
</dbReference>
<evidence type="ECO:0000256" key="9">
    <source>
        <dbReference type="ARBA" id="ARBA00037764"/>
    </source>
</evidence>
<evidence type="ECO:0000256" key="6">
    <source>
        <dbReference type="ARBA" id="ARBA00023136"/>
    </source>
</evidence>
<feature type="transmembrane region" description="Helical" evidence="12">
    <location>
        <begin position="75"/>
        <end position="94"/>
    </location>
</feature>
<evidence type="ECO:0000256" key="4">
    <source>
        <dbReference type="ARBA" id="ARBA00022725"/>
    </source>
</evidence>
<evidence type="ECO:0000256" key="11">
    <source>
        <dbReference type="ARBA" id="ARBA00038679"/>
    </source>
</evidence>
<keyword evidence="5 12" id="KW-1133">Transmembrane helix</keyword>
<sequence>MPSQENSSMLFHRETFLFLRYIGVWKPQNLPKWKSILYNIYSTVTVTLIMTFCLSQFSGIILSKSANVKALMQNMFLALTTMCICLKIINLFCCRSKLINILEMLTTHPFECQSSEEYSICYKFSRRVRCLSILSIAYIVIAPLYFAIEEVLGNLAKRTLPFSGWFPYDYSSPSVWWCISLYLAISLYLEAVFNIVYNALFFELMMRIVAQVKILKHRLQVMMTDLGNAMSENSAEKHLLLERHLFRDCVEYHVVILRMAKDINSIFATIMMIQYLITSLVLSSTVYLMSETMLASRDFLKLTVYFLSMFQQIFMLCYAGHCTYLEFDSIGDVLYTCNWMTLSENSKQSMKLLLVNAKKPFVFDCGGLLKLDMEAFKNTLMFAYSIYNIF</sequence>
<dbReference type="GO" id="GO:0004984">
    <property type="term" value="F:olfactory receptor activity"/>
    <property type="evidence" value="ECO:0007669"/>
    <property type="project" value="InterPro"/>
</dbReference>
<keyword evidence="14" id="KW-1185">Reference proteome</keyword>
<dbReference type="GO" id="GO:0007165">
    <property type="term" value="P:signal transduction"/>
    <property type="evidence" value="ECO:0007669"/>
    <property type="project" value="UniProtKB-KW"/>
</dbReference>
<evidence type="ECO:0000256" key="3">
    <source>
        <dbReference type="ARBA" id="ARBA00022692"/>
    </source>
</evidence>
<proteinExistence type="inferred from homology"/>
<feature type="transmembrane region" description="Helical" evidence="12">
    <location>
        <begin position="36"/>
        <end position="63"/>
    </location>
</feature>
<keyword evidence="3 12" id="KW-0812">Transmembrane</keyword>
<dbReference type="GO" id="GO:0005549">
    <property type="term" value="F:odorant binding"/>
    <property type="evidence" value="ECO:0007669"/>
    <property type="project" value="InterPro"/>
</dbReference>
<dbReference type="GO" id="GO:0005886">
    <property type="term" value="C:plasma membrane"/>
    <property type="evidence" value="ECO:0007669"/>
    <property type="project" value="UniProtKB-SubCell"/>
</dbReference>
<gene>
    <name evidence="13" type="primary">Or105</name>
    <name evidence="13" type="ORF">DALL_DALL000279</name>
</gene>
<comment type="similarity">
    <text evidence="10">Belongs to the insect chemoreceptor superfamily. Heteromeric odorant receptor channel (TC 1.A.69) family. Or2a subfamily.</text>
</comment>
<comment type="caution">
    <text evidence="12">Lacks conserved residue(s) required for the propagation of feature annotation.</text>
</comment>
<keyword evidence="6 12" id="KW-0472">Membrane</keyword>
<organism evidence="13 14">
    <name type="scientific">Diachasma alloeum</name>
    <dbReference type="NCBI Taxonomy" id="454923"/>
    <lineage>
        <taxon>Eukaryota</taxon>
        <taxon>Metazoa</taxon>
        <taxon>Ecdysozoa</taxon>
        <taxon>Arthropoda</taxon>
        <taxon>Hexapoda</taxon>
        <taxon>Insecta</taxon>
        <taxon>Pterygota</taxon>
        <taxon>Neoptera</taxon>
        <taxon>Endopterygota</taxon>
        <taxon>Hymenoptera</taxon>
        <taxon>Apocrita</taxon>
        <taxon>Ichneumonoidea</taxon>
        <taxon>Braconidae</taxon>
        <taxon>Opiinae</taxon>
        <taxon>Diachasma</taxon>
    </lineage>
</organism>
<dbReference type="PANTHER" id="PTHR21137:SF37">
    <property type="entry name" value="ODORANT RECEPTOR 46A, ISOFORM B-RELATED"/>
    <property type="match status" value="1"/>
</dbReference>
<protein>
    <recommendedName>
        <fullName evidence="12">Odorant receptor</fullName>
    </recommendedName>
</protein>
<evidence type="ECO:0000256" key="5">
    <source>
        <dbReference type="ARBA" id="ARBA00022989"/>
    </source>
</evidence>
<keyword evidence="2 12" id="KW-0716">Sensory transduction</keyword>
<feature type="transmembrane region" description="Helical" evidence="12">
    <location>
        <begin position="174"/>
        <end position="197"/>
    </location>
</feature>
<feature type="transmembrane region" description="Helical" evidence="12">
    <location>
        <begin position="128"/>
        <end position="148"/>
    </location>
</feature>
<dbReference type="PANTHER" id="PTHR21137">
    <property type="entry name" value="ODORANT RECEPTOR"/>
    <property type="match status" value="1"/>
</dbReference>
<evidence type="ECO:0000256" key="1">
    <source>
        <dbReference type="ARBA" id="ARBA00004141"/>
    </source>
</evidence>
<evidence type="ECO:0000313" key="13">
    <source>
        <dbReference type="EMBL" id="THK33093.1"/>
    </source>
</evidence>
<evidence type="ECO:0000256" key="10">
    <source>
        <dbReference type="ARBA" id="ARBA00037946"/>
    </source>
</evidence>
<evidence type="ECO:0000313" key="14">
    <source>
        <dbReference type="Proteomes" id="UP000297026"/>
    </source>
</evidence>
<dbReference type="InterPro" id="IPR004117">
    <property type="entry name" value="7tm6_olfct_rcpt"/>
</dbReference>
<feature type="transmembrane region" description="Helical" evidence="12">
    <location>
        <begin position="302"/>
        <end position="320"/>
    </location>
</feature>
<dbReference type="OrthoDB" id="6597368at2759"/>
<dbReference type="EMBL" id="ML158669">
    <property type="protein sequence ID" value="THK33093.1"/>
    <property type="molecule type" value="Genomic_DNA"/>
</dbReference>
<keyword evidence="4 12" id="KW-0552">Olfaction</keyword>
<feature type="transmembrane region" description="Helical" evidence="12">
    <location>
        <begin position="266"/>
        <end position="290"/>
    </location>
</feature>
<name>A0A4E0S4I5_9HYME</name>
<comment type="subcellular location">
    <subcellularLocation>
        <location evidence="12">Cell membrane</location>
        <topology evidence="12">Multi-pass membrane protein</topology>
    </subcellularLocation>
    <subcellularLocation>
        <location evidence="1">Membrane</location>
        <topology evidence="1">Multi-pass membrane protein</topology>
    </subcellularLocation>
</comment>
<keyword evidence="7 12" id="KW-0675">Receptor</keyword>
<keyword evidence="8 12" id="KW-0807">Transducer</keyword>
<accession>A0A4E0S4I5</accession>